<dbReference type="EMBL" id="BMAW01111219">
    <property type="protein sequence ID" value="GFT46895.1"/>
    <property type="molecule type" value="Genomic_DNA"/>
</dbReference>
<accession>A0A8X6P4F6</accession>
<dbReference type="AlphaFoldDB" id="A0A8X6P4F6"/>
<dbReference type="Proteomes" id="UP000887013">
    <property type="component" value="Unassembled WGS sequence"/>
</dbReference>
<proteinExistence type="predicted"/>
<reference evidence="1" key="1">
    <citation type="submission" date="2020-08" db="EMBL/GenBank/DDBJ databases">
        <title>Multicomponent nature underlies the extraordinary mechanical properties of spider dragline silk.</title>
        <authorList>
            <person name="Kono N."/>
            <person name="Nakamura H."/>
            <person name="Mori M."/>
            <person name="Yoshida Y."/>
            <person name="Ohtoshi R."/>
            <person name="Malay A.D."/>
            <person name="Moran D.A.P."/>
            <person name="Tomita M."/>
            <person name="Numata K."/>
            <person name="Arakawa K."/>
        </authorList>
    </citation>
    <scope>NUCLEOTIDE SEQUENCE</scope>
</reference>
<comment type="caution">
    <text evidence="1">The sequence shown here is derived from an EMBL/GenBank/DDBJ whole genome shotgun (WGS) entry which is preliminary data.</text>
</comment>
<evidence type="ECO:0000313" key="1">
    <source>
        <dbReference type="EMBL" id="GFT46895.1"/>
    </source>
</evidence>
<keyword evidence="2" id="KW-1185">Reference proteome</keyword>
<organism evidence="1 2">
    <name type="scientific">Nephila pilipes</name>
    <name type="common">Giant wood spider</name>
    <name type="synonym">Nephila maculata</name>
    <dbReference type="NCBI Taxonomy" id="299642"/>
    <lineage>
        <taxon>Eukaryota</taxon>
        <taxon>Metazoa</taxon>
        <taxon>Ecdysozoa</taxon>
        <taxon>Arthropoda</taxon>
        <taxon>Chelicerata</taxon>
        <taxon>Arachnida</taxon>
        <taxon>Araneae</taxon>
        <taxon>Araneomorphae</taxon>
        <taxon>Entelegynae</taxon>
        <taxon>Araneoidea</taxon>
        <taxon>Nephilidae</taxon>
        <taxon>Nephila</taxon>
    </lineage>
</organism>
<protein>
    <submittedName>
        <fullName evidence="1">Uncharacterized protein</fullName>
    </submittedName>
</protein>
<sequence>MKKLCLNSPIRILSGRGETAVITESSRMIRLNPGLMARSTNRRRYIDSGTNYPLSSLRTRKGLSDISAEGAASAPSSRSFLKGVSFQCKRCSLILD</sequence>
<name>A0A8X6P4F6_NEPPI</name>
<gene>
    <name evidence="1" type="ORF">NPIL_183011</name>
</gene>
<evidence type="ECO:0000313" key="2">
    <source>
        <dbReference type="Proteomes" id="UP000887013"/>
    </source>
</evidence>